<dbReference type="SUPFAM" id="SSF56112">
    <property type="entry name" value="Protein kinase-like (PK-like)"/>
    <property type="match status" value="2"/>
</dbReference>
<dbReference type="InterPro" id="IPR036372">
    <property type="entry name" value="BEACH_dom_sf"/>
</dbReference>
<dbReference type="CDD" id="cd06071">
    <property type="entry name" value="Beach"/>
    <property type="match status" value="1"/>
</dbReference>
<feature type="repeat" description="WD" evidence="3">
    <location>
        <begin position="1518"/>
        <end position="1559"/>
    </location>
</feature>
<dbReference type="PROSITE" id="PS50294">
    <property type="entry name" value="WD_REPEATS_REGION"/>
    <property type="match status" value="1"/>
</dbReference>
<dbReference type="PANTHER" id="PTHR46866:SF1">
    <property type="entry name" value="GH12955P"/>
    <property type="match status" value="1"/>
</dbReference>
<evidence type="ECO:0000256" key="4">
    <source>
        <dbReference type="SAM" id="MobiDB-lite"/>
    </source>
</evidence>
<dbReference type="InterPro" id="IPR019775">
    <property type="entry name" value="WD40_repeat_CS"/>
</dbReference>
<feature type="domain" description="BEACH" evidence="5">
    <location>
        <begin position="545"/>
        <end position="826"/>
    </location>
</feature>
<dbReference type="SUPFAM" id="SSF50978">
    <property type="entry name" value="WD40 repeat-like"/>
    <property type="match status" value="1"/>
</dbReference>
<reference evidence="6" key="1">
    <citation type="submission" date="2022-10" db="EMBL/GenBank/DDBJ databases">
        <title>Novel sulphate-reducing endosymbionts in the free-living metamonad Anaeramoeba.</title>
        <authorList>
            <person name="Jerlstrom-Hultqvist J."/>
            <person name="Cepicka I."/>
            <person name="Gallot-Lavallee L."/>
            <person name="Salas-Leiva D."/>
            <person name="Curtis B.A."/>
            <person name="Zahonova K."/>
            <person name="Pipaliya S."/>
            <person name="Dacks J."/>
            <person name="Roger A.J."/>
        </authorList>
    </citation>
    <scope>NUCLEOTIDE SEQUENCE</scope>
    <source>
        <strain evidence="6">BMAN</strain>
    </source>
</reference>
<dbReference type="Proteomes" id="UP001149090">
    <property type="component" value="Unassembled WGS sequence"/>
</dbReference>
<comment type="caution">
    <text evidence="6">The sequence shown here is derived from an EMBL/GenBank/DDBJ whole genome shotgun (WGS) entry which is preliminary data.</text>
</comment>
<dbReference type="Gene3D" id="2.130.10.10">
    <property type="entry name" value="YVTN repeat-like/Quinoprotein amine dehydrogenase"/>
    <property type="match status" value="2"/>
</dbReference>
<dbReference type="PROSITE" id="PS50082">
    <property type="entry name" value="WD_REPEATS_2"/>
    <property type="match status" value="3"/>
</dbReference>
<feature type="repeat" description="WD" evidence="3">
    <location>
        <begin position="1560"/>
        <end position="1599"/>
    </location>
</feature>
<dbReference type="InterPro" id="IPR000409">
    <property type="entry name" value="BEACH_dom"/>
</dbReference>
<keyword evidence="1 3" id="KW-0853">WD repeat</keyword>
<dbReference type="InterPro" id="IPR015943">
    <property type="entry name" value="WD40/YVTN_repeat-like_dom_sf"/>
</dbReference>
<dbReference type="SUPFAM" id="SSF48371">
    <property type="entry name" value="ARM repeat"/>
    <property type="match status" value="2"/>
</dbReference>
<dbReference type="SMART" id="SM01026">
    <property type="entry name" value="Beach"/>
    <property type="match status" value="1"/>
</dbReference>
<dbReference type="Pfam" id="PF00400">
    <property type="entry name" value="WD40"/>
    <property type="match status" value="2"/>
</dbReference>
<dbReference type="InterPro" id="IPR036322">
    <property type="entry name" value="WD40_repeat_dom_sf"/>
</dbReference>
<dbReference type="Gene3D" id="1.25.10.10">
    <property type="entry name" value="Leucine-rich Repeat Variant"/>
    <property type="match status" value="1"/>
</dbReference>
<evidence type="ECO:0000256" key="2">
    <source>
        <dbReference type="ARBA" id="ARBA00022737"/>
    </source>
</evidence>
<feature type="region of interest" description="Disordered" evidence="4">
    <location>
        <begin position="1461"/>
        <end position="1483"/>
    </location>
</feature>
<proteinExistence type="predicted"/>
<protein>
    <recommendedName>
        <fullName evidence="5">BEACH domain-containing protein</fullName>
    </recommendedName>
</protein>
<dbReference type="Gene3D" id="1.10.1540.10">
    <property type="entry name" value="BEACH domain"/>
    <property type="match status" value="1"/>
</dbReference>
<evidence type="ECO:0000313" key="7">
    <source>
        <dbReference type="Proteomes" id="UP001149090"/>
    </source>
</evidence>
<keyword evidence="7" id="KW-1185">Reference proteome</keyword>
<dbReference type="InterPro" id="IPR016024">
    <property type="entry name" value="ARM-type_fold"/>
</dbReference>
<dbReference type="Gene3D" id="1.10.510.10">
    <property type="entry name" value="Transferase(Phosphotransferase) domain 1"/>
    <property type="match status" value="2"/>
</dbReference>
<accession>A0A9Q0RG17</accession>
<evidence type="ECO:0000256" key="1">
    <source>
        <dbReference type="ARBA" id="ARBA00022574"/>
    </source>
</evidence>
<dbReference type="InterPro" id="IPR011009">
    <property type="entry name" value="Kinase-like_dom_sf"/>
</dbReference>
<organism evidence="6 7">
    <name type="scientific">Anaeramoeba ignava</name>
    <name type="common">Anaerobic marine amoeba</name>
    <dbReference type="NCBI Taxonomy" id="1746090"/>
    <lineage>
        <taxon>Eukaryota</taxon>
        <taxon>Metamonada</taxon>
        <taxon>Anaeramoebidae</taxon>
        <taxon>Anaeramoeba</taxon>
    </lineage>
</organism>
<dbReference type="PROSITE" id="PS00678">
    <property type="entry name" value="WD_REPEATS_1"/>
    <property type="match status" value="1"/>
</dbReference>
<dbReference type="PROSITE" id="PS50197">
    <property type="entry name" value="BEACH"/>
    <property type="match status" value="1"/>
</dbReference>
<dbReference type="InterPro" id="IPR011989">
    <property type="entry name" value="ARM-like"/>
</dbReference>
<feature type="repeat" description="WD" evidence="3">
    <location>
        <begin position="1691"/>
        <end position="1725"/>
    </location>
</feature>
<dbReference type="Pfam" id="PF02138">
    <property type="entry name" value="Beach"/>
    <property type="match status" value="1"/>
</dbReference>
<evidence type="ECO:0000256" key="3">
    <source>
        <dbReference type="PROSITE-ProRule" id="PRU00221"/>
    </source>
</evidence>
<evidence type="ECO:0000313" key="6">
    <source>
        <dbReference type="EMBL" id="KAJ5077279.1"/>
    </source>
</evidence>
<keyword evidence="2" id="KW-0677">Repeat</keyword>
<gene>
    <name evidence="6" type="ORF">M0811_00599</name>
</gene>
<dbReference type="SMART" id="SM00320">
    <property type="entry name" value="WD40"/>
    <property type="match status" value="4"/>
</dbReference>
<feature type="compositionally biased region" description="Polar residues" evidence="4">
    <location>
        <begin position="1462"/>
        <end position="1475"/>
    </location>
</feature>
<dbReference type="PANTHER" id="PTHR46866">
    <property type="entry name" value="GH12955P"/>
    <property type="match status" value="1"/>
</dbReference>
<sequence>MSCAKWLLNLSYVVEDVSLIQNLNSIIYTLFFILEYHKDSSEIVIQIFQTLSSFAYNIEESLGIIANDAAFQFIPKIIISYTNTNEFIDIVSNGLTTLSNFSLSQINAILMGFSHVVELIPLIMNKFSNQPQIIEKLFDLITNLAVNQYNIKTLGSQKYSTIEFIMTKLNDYYNIPSLVLSSLRYQIKFVNKNGLEYVCSSMETHQESQEIIVSKNQTPQIVSLALGALMNISNHENNRKVLLHLGAEDLLSTILKGYYLDQEISEKQKFQHTFSDQTKGNIAICYVTSENFQKITKKELPNYFKKEKGESDINLYKVIVEIISKDKSKIIQELKNLKTKSKTKLKTKTKSKFKSKLKFKSKSTSNLKSIYKKQKMFNLSNYLSYITDFSSKSLRLKNIENQNENENNYEIDKIEEKEKEDKFELINQLITNDNFEITYDLVSKLHNQFNENQGILTSNFFAETKRAIYIFYPSFKYTLQDILQYSPRLLGTLTQKLFVIYQIIRSTTDLHKKGLYHGDIKPSKLLLTSQKDIWLKLTGFTPATIDEYYIHQQKSIFEKWYQREITNFEYILYLNSLAGKCTGDPNNHPIFPWIIDFTRDPKPFLDSNENENGNKSFISSFRDLSVSKFRLIKKDEMLDQIFKTYKYHISEGLSEVSYFVYLARITPLPILRKFVRSNYNPKEYPISIERLYSWTSDEAIPEFFNNPEIFKSIHSDMPDLAIPSWANSYEDFCNIHMKLLESEYVSQNLHDWIDIVFGYKLSGKAGLEAKNITQTNFSTPHSHGFIQLFSNPHPSRSIFINKIENENENENENQNNENNENQITYRIEDDETEFINKNLSDYKIYNSLSQNYWMKNYKITYFSNPLAFKDLSKNYIDLYKIEFHSLFIPSFSDCVVTYQDFYKTQNLFKDPNQKQIENKFKSVQELISRDLFSIGCIFVEIFTNEPFYTYDRAEYSSQIKKIPDSILSKLPEEIRVTISNMINPNNLRRLKSKQILNLNLFPTYFSELYDILSKFHSLETIEEQFHFIMNNLEQILTLPKEGFKILLPFLTEFFNITQTKLSTLPIFVKLPDKLGRKKSLKLLGAPIKSLLQYKDEKELANQLLQINFIESLSLKFGVHYFLQELLPFIFDILRSNDLEISRFAKRSLIAFIDKFDDSIFLKFFVEPLIKLLDKSNGKIITDALISIISKRNHRKAISQVVLQLLLKFLEEKKSILCLSKGENLVINFLNVSRSLIIDVNQKFLISKLNAGAFDPLFSIFDKPILFQDKLVIKLFITELLAISMKIQQKETVHFIFPVIDKFLKNFTDIWTIPIEKLNQESNQHKTLENIDPFQNLQEFSIEEYYEAYRELYTHENAFLIRESIDLFINNDVVDKLDTILLLDKVLQTNDFFKDFIADNPIQIDLQKRFGNKKIEKLLTNQSNESNQEIEIEKEIEKEKETKQPKKKGGIYSLFQKKHKNEISNQQQTTKPIKQQSTEEPKTSFYDPDLHWIPKLIIDGEYYQNTNEWDLKGKIAHSHKGHNSSIRSLDVDSNEFRFATASRDGTVKIWDIDKEEQICSYFGHKQSVSQVSFLNENNWIGSCDTTIHIWDVQTQKRLMHYGLHNINHNLHLLAFVHLPQIGALVAETNDSKVKLIDLRTNKFGCEWNVQSQCSGFNRSICVDESSKMIAVGLHNGDINIIDSRMGTVYDSWKAHDSSITQVFFYENDKKRLLSLSSDKKILLWNLYSSLKEDDNGLFPNQNQNQNQTQNQTELFKGYNFYQKVTCFETYQDVLLCLIGTKIGISSLNTKKLKNIEEPTISVKKMQNVKALSSFSILEMHRLLLLGDEEGNIHFCA</sequence>
<evidence type="ECO:0000259" key="5">
    <source>
        <dbReference type="PROSITE" id="PS50197"/>
    </source>
</evidence>
<dbReference type="InterPro" id="IPR001680">
    <property type="entry name" value="WD40_rpt"/>
</dbReference>
<dbReference type="SUPFAM" id="SSF81837">
    <property type="entry name" value="BEACH domain"/>
    <property type="match status" value="1"/>
</dbReference>
<name>A0A9Q0RG17_ANAIG</name>
<dbReference type="OrthoDB" id="26681at2759"/>
<dbReference type="EMBL" id="JAPDFW010000059">
    <property type="protein sequence ID" value="KAJ5077279.1"/>
    <property type="molecule type" value="Genomic_DNA"/>
</dbReference>
<dbReference type="OMA" id="NKMESCA"/>